<keyword evidence="1" id="KW-0472">Membrane</keyword>
<dbReference type="EMBL" id="CP006650">
    <property type="protein sequence ID" value="AGT09176.1"/>
    <property type="molecule type" value="Genomic_DNA"/>
</dbReference>
<dbReference type="PATRIC" id="fig|1367847.3.peg.2090"/>
<dbReference type="KEGG" id="pami:JCM7686_2095"/>
<dbReference type="InterPro" id="IPR022584">
    <property type="entry name" value="DUF2937"/>
</dbReference>
<accession>S5YVE0</accession>
<evidence type="ECO:0000313" key="4">
    <source>
        <dbReference type="Proteomes" id="UP000015480"/>
    </source>
</evidence>
<organism evidence="3 4">
    <name type="scientific">Paracoccus aminophilus JCM 7686</name>
    <dbReference type="NCBI Taxonomy" id="1367847"/>
    <lineage>
        <taxon>Bacteria</taxon>
        <taxon>Pseudomonadati</taxon>
        <taxon>Pseudomonadota</taxon>
        <taxon>Alphaproteobacteria</taxon>
        <taxon>Rhodobacterales</taxon>
        <taxon>Paracoccaceae</taxon>
        <taxon>Paracoccus</taxon>
    </lineage>
</organism>
<name>S5YVE0_PARAH</name>
<reference evidence="3 4" key="1">
    <citation type="journal article" date="2014" name="BMC Genomics">
        <title>Architecture and functions of a multipartite genome of the methylotrophic bacterium Paracoccus aminophilus JCM 7686, containing primary and secondary chromids.</title>
        <authorList>
            <person name="Dziewit L."/>
            <person name="Czarnecki J."/>
            <person name="Wibberg D."/>
            <person name="Radlinska M."/>
            <person name="Mrozek P."/>
            <person name="Szymczak M."/>
            <person name="Schluter A."/>
            <person name="Puhler A."/>
            <person name="Bartosik D."/>
        </authorList>
    </citation>
    <scope>NUCLEOTIDE SEQUENCE [LARGE SCALE GENOMIC DNA]</scope>
    <source>
        <strain evidence="3">JCM 7686</strain>
    </source>
</reference>
<protein>
    <submittedName>
        <fullName evidence="3">Uncharacterized protein</fullName>
    </submittedName>
</protein>
<keyword evidence="1" id="KW-0812">Transmembrane</keyword>
<proteinExistence type="predicted"/>
<dbReference type="AlphaFoldDB" id="S5YVE0"/>
<feature type="chain" id="PRO_5004535115" evidence="2">
    <location>
        <begin position="24"/>
        <end position="151"/>
    </location>
</feature>
<dbReference type="RefSeq" id="WP_020950814.1">
    <property type="nucleotide sequence ID" value="NC_022041.1"/>
</dbReference>
<feature type="signal peptide" evidence="2">
    <location>
        <begin position="1"/>
        <end position="23"/>
    </location>
</feature>
<keyword evidence="1" id="KW-1133">Transmembrane helix</keyword>
<keyword evidence="2" id="KW-0732">Signal</keyword>
<keyword evidence="4" id="KW-1185">Reference proteome</keyword>
<evidence type="ECO:0000256" key="2">
    <source>
        <dbReference type="SAM" id="SignalP"/>
    </source>
</evidence>
<dbReference type="HOGENOM" id="CLU_1729608_0_0_5"/>
<dbReference type="STRING" id="1367847.JCM7686_2095"/>
<sequence>MTPFRVILALICASLFSQFPAFSNQYILLMQAEISVLERSVQKASQADATAQPQAEPASQALPSPAVTRAKERLAELTPALDELRKTAPVKRLLHPLYMDDPTLLHATWFKFQTAMPIGHNGLIAAAIGFALGWIVATLLGWIAPRRSATA</sequence>
<evidence type="ECO:0000256" key="1">
    <source>
        <dbReference type="SAM" id="Phobius"/>
    </source>
</evidence>
<gene>
    <name evidence="3" type="ORF">JCM7686_2095</name>
</gene>
<dbReference type="Proteomes" id="UP000015480">
    <property type="component" value="Chromosome"/>
</dbReference>
<dbReference type="Pfam" id="PF11157">
    <property type="entry name" value="DUF2937"/>
    <property type="match status" value="1"/>
</dbReference>
<dbReference type="OrthoDB" id="193051at2"/>
<evidence type="ECO:0000313" key="3">
    <source>
        <dbReference type="EMBL" id="AGT09176.1"/>
    </source>
</evidence>
<feature type="transmembrane region" description="Helical" evidence="1">
    <location>
        <begin position="123"/>
        <end position="144"/>
    </location>
</feature>